<feature type="non-terminal residue" evidence="2">
    <location>
        <position position="249"/>
    </location>
</feature>
<feature type="non-terminal residue" evidence="2">
    <location>
        <position position="1"/>
    </location>
</feature>
<feature type="compositionally biased region" description="Low complexity" evidence="1">
    <location>
        <begin position="208"/>
        <end position="224"/>
    </location>
</feature>
<feature type="compositionally biased region" description="Basic residues" evidence="1">
    <location>
        <begin position="1"/>
        <end position="14"/>
    </location>
</feature>
<feature type="region of interest" description="Disordered" evidence="1">
    <location>
        <begin position="1"/>
        <end position="76"/>
    </location>
</feature>
<dbReference type="EMBL" id="CADCWM010000571">
    <property type="protein sequence ID" value="CAA9569757.1"/>
    <property type="molecule type" value="Genomic_DNA"/>
</dbReference>
<evidence type="ECO:0000313" key="2">
    <source>
        <dbReference type="EMBL" id="CAA9569757.1"/>
    </source>
</evidence>
<feature type="region of interest" description="Disordered" evidence="1">
    <location>
        <begin position="185"/>
        <end position="249"/>
    </location>
</feature>
<dbReference type="AlphaFoldDB" id="A0A6J4V6P5"/>
<proteinExistence type="predicted"/>
<name>A0A6J4V6P5_9BACT</name>
<protein>
    <submittedName>
        <fullName evidence="2">Glyoxalase family protein</fullName>
    </submittedName>
</protein>
<accession>A0A6J4V6P5</accession>
<evidence type="ECO:0000256" key="1">
    <source>
        <dbReference type="SAM" id="MobiDB-lite"/>
    </source>
</evidence>
<feature type="compositionally biased region" description="Basic and acidic residues" evidence="1">
    <location>
        <begin position="35"/>
        <end position="76"/>
    </location>
</feature>
<sequence>QRPGRHDHRDRHARAGLGDRRAGRSARNRAPRAAAADDGREPGRRADPRRDVAGAGRDRRSRHGLVDRDAPHHGDRLGHRADARLFQWPPPDAPGQDDRQLRRSGLGALVLGRRGWPPRYLHHLLRARPGQGARADGGGANAPLRARRARRGVATCVARGVDRGRAAGLPGAGPHLLQEHLYERPGRAHRGAGDGRAGLRGRRGAGRARGTAATPPLARAAPRGNRGGPAPPDRRALGPHRCHRRGTAM</sequence>
<gene>
    <name evidence="2" type="ORF">AVDCRST_MAG88-2222</name>
</gene>
<organism evidence="2">
    <name type="scientific">uncultured Thermomicrobiales bacterium</name>
    <dbReference type="NCBI Taxonomy" id="1645740"/>
    <lineage>
        <taxon>Bacteria</taxon>
        <taxon>Pseudomonadati</taxon>
        <taxon>Thermomicrobiota</taxon>
        <taxon>Thermomicrobia</taxon>
        <taxon>Thermomicrobiales</taxon>
        <taxon>environmental samples</taxon>
    </lineage>
</organism>
<reference evidence="2" key="1">
    <citation type="submission" date="2020-02" db="EMBL/GenBank/DDBJ databases">
        <authorList>
            <person name="Meier V. D."/>
        </authorList>
    </citation>
    <scope>NUCLEOTIDE SEQUENCE</scope>
    <source>
        <strain evidence="2">AVDCRST_MAG88</strain>
    </source>
</reference>
<feature type="compositionally biased region" description="Basic residues" evidence="1">
    <location>
        <begin position="237"/>
        <end position="249"/>
    </location>
</feature>